<proteinExistence type="predicted"/>
<reference evidence="3" key="1">
    <citation type="journal article" date="2019" name="Int. J. Syst. Evol. Microbiol.">
        <title>The Global Catalogue of Microorganisms (GCM) 10K type strain sequencing project: providing services to taxonomists for standard genome sequencing and annotation.</title>
        <authorList>
            <consortium name="The Broad Institute Genomics Platform"/>
            <consortium name="The Broad Institute Genome Sequencing Center for Infectious Disease"/>
            <person name="Wu L."/>
            <person name="Ma J."/>
        </authorList>
    </citation>
    <scope>NUCLEOTIDE SEQUENCE [LARGE SCALE GENOMIC DNA]</scope>
    <source>
        <strain evidence="3">JCM 6921</strain>
    </source>
</reference>
<name>A0ABP5W3W3_9ACTN</name>
<feature type="signal peptide" evidence="1">
    <location>
        <begin position="1"/>
        <end position="35"/>
    </location>
</feature>
<evidence type="ECO:0008006" key="4">
    <source>
        <dbReference type="Google" id="ProtNLM"/>
    </source>
</evidence>
<dbReference type="EMBL" id="BAAATJ010000042">
    <property type="protein sequence ID" value="GAA2418090.1"/>
    <property type="molecule type" value="Genomic_DNA"/>
</dbReference>
<sequence>MNARSHPLHKRAAISAAAGALSLATVVATGSSAHAATSWSATGTQADVVGAYAYGTIDNTNTHTIVRVVIRDSVSDGASARVYFRWRYGEGSTSGAYTLTASGYMAENSKTYSIERGRLDSWDPFEVMECKVDNGEEVDCGGWDTPFQ</sequence>
<evidence type="ECO:0000256" key="1">
    <source>
        <dbReference type="SAM" id="SignalP"/>
    </source>
</evidence>
<dbReference type="Proteomes" id="UP001500058">
    <property type="component" value="Unassembled WGS sequence"/>
</dbReference>
<organism evidence="2 3">
    <name type="scientific">Streptomyces glaucosporus</name>
    <dbReference type="NCBI Taxonomy" id="284044"/>
    <lineage>
        <taxon>Bacteria</taxon>
        <taxon>Bacillati</taxon>
        <taxon>Actinomycetota</taxon>
        <taxon>Actinomycetes</taxon>
        <taxon>Kitasatosporales</taxon>
        <taxon>Streptomycetaceae</taxon>
        <taxon>Streptomyces</taxon>
    </lineage>
</organism>
<comment type="caution">
    <text evidence="2">The sequence shown here is derived from an EMBL/GenBank/DDBJ whole genome shotgun (WGS) entry which is preliminary data.</text>
</comment>
<gene>
    <name evidence="2" type="ORF">GCM10010420_55650</name>
</gene>
<protein>
    <recommendedName>
        <fullName evidence="4">Secreted protein</fullName>
    </recommendedName>
</protein>
<keyword evidence="3" id="KW-1185">Reference proteome</keyword>
<evidence type="ECO:0000313" key="3">
    <source>
        <dbReference type="Proteomes" id="UP001500058"/>
    </source>
</evidence>
<accession>A0ABP5W3W3</accession>
<evidence type="ECO:0000313" key="2">
    <source>
        <dbReference type="EMBL" id="GAA2418090.1"/>
    </source>
</evidence>
<keyword evidence="1" id="KW-0732">Signal</keyword>
<feature type="chain" id="PRO_5045082011" description="Secreted protein" evidence="1">
    <location>
        <begin position="36"/>
        <end position="148"/>
    </location>
</feature>